<name>A0ABN1LG83_9ALTE</name>
<dbReference type="InterPro" id="IPR036439">
    <property type="entry name" value="Dockerin_dom_sf"/>
</dbReference>
<dbReference type="Gene3D" id="1.10.1330.10">
    <property type="entry name" value="Dockerin domain"/>
    <property type="match status" value="1"/>
</dbReference>
<dbReference type="InterPro" id="IPR016134">
    <property type="entry name" value="Dockerin_dom"/>
</dbReference>
<feature type="region of interest" description="Disordered" evidence="2">
    <location>
        <begin position="174"/>
        <end position="194"/>
    </location>
</feature>
<evidence type="ECO:0000256" key="1">
    <source>
        <dbReference type="ARBA" id="ARBA00006429"/>
    </source>
</evidence>
<dbReference type="EMBL" id="BAAAFD010000003">
    <property type="protein sequence ID" value="GAA0855319.1"/>
    <property type="molecule type" value="Genomic_DNA"/>
</dbReference>
<dbReference type="PROSITE" id="PS51766">
    <property type="entry name" value="DOCKERIN"/>
    <property type="match status" value="1"/>
</dbReference>
<proteinExistence type="inferred from homology"/>
<dbReference type="InterPro" id="IPR036415">
    <property type="entry name" value="Lamin_tail_dom_sf"/>
</dbReference>
<reference evidence="6 7" key="1">
    <citation type="journal article" date="2019" name="Int. J. Syst. Evol. Microbiol.">
        <title>The Global Catalogue of Microorganisms (GCM) 10K type strain sequencing project: providing services to taxonomists for standard genome sequencing and annotation.</title>
        <authorList>
            <consortium name="The Broad Institute Genomics Platform"/>
            <consortium name="The Broad Institute Genome Sequencing Center for Infectious Disease"/>
            <person name="Wu L."/>
            <person name="Ma J."/>
        </authorList>
    </citation>
    <scope>NUCLEOTIDE SEQUENCE [LARGE SCALE GENOMIC DNA]</scope>
    <source>
        <strain evidence="6 7">JCM 15896</strain>
    </source>
</reference>
<comment type="caution">
    <text evidence="6">The sequence shown here is derived from an EMBL/GenBank/DDBJ whole genome shotgun (WGS) entry which is preliminary data.</text>
</comment>
<dbReference type="CDD" id="cd04486">
    <property type="entry name" value="YhcR_OBF_like"/>
    <property type="match status" value="1"/>
</dbReference>
<dbReference type="InterPro" id="IPR005135">
    <property type="entry name" value="Endo/exonuclease/phosphatase"/>
</dbReference>
<feature type="compositionally biased region" description="Polar residues" evidence="2">
    <location>
        <begin position="285"/>
        <end position="300"/>
    </location>
</feature>
<dbReference type="InterPro" id="IPR001322">
    <property type="entry name" value="Lamin_tail_dom"/>
</dbReference>
<dbReference type="RefSeq" id="WP_343858043.1">
    <property type="nucleotide sequence ID" value="NZ_BAAAFD010000003.1"/>
</dbReference>
<dbReference type="SUPFAM" id="SSF74853">
    <property type="entry name" value="Lamin A/C globular tail domain"/>
    <property type="match status" value="2"/>
</dbReference>
<dbReference type="InterPro" id="IPR007346">
    <property type="entry name" value="Endonuclease-I"/>
</dbReference>
<evidence type="ECO:0000259" key="5">
    <source>
        <dbReference type="PROSITE" id="PS51841"/>
    </source>
</evidence>
<dbReference type="Gene3D" id="2.60.40.1260">
    <property type="entry name" value="Lamin Tail domain"/>
    <property type="match status" value="1"/>
</dbReference>
<gene>
    <name evidence="6" type="ORF">GCM10009114_13960</name>
</gene>
<comment type="similarity">
    <text evidence="1">Belongs to the EndA/NucM nuclease family.</text>
</comment>
<dbReference type="SUPFAM" id="SSF56219">
    <property type="entry name" value="DNase I-like"/>
    <property type="match status" value="1"/>
</dbReference>
<feature type="region of interest" description="Disordered" evidence="2">
    <location>
        <begin position="338"/>
        <end position="371"/>
    </location>
</feature>
<dbReference type="Pfam" id="PF00932">
    <property type="entry name" value="LTD"/>
    <property type="match status" value="2"/>
</dbReference>
<sequence length="1457" mass="154123">MSIKYPALLALVCAPMVYADVFINEIHYDNISTDTGEAIEVAGPAGTDLSGWSLVKYNGNNGTAYGTTSLSGTIPDQQGGMGTIIVNYPSNGLQNGAPDGVVLFDGTQVVQFLSYEGTFTAVGGVADGLSSTDIGVSESNSTTEAGHSLQLSGTGSVYADFVWNNPATNTYGAVNNNQTFGDGEEGGGGEDGGDTGLEGVCFNCPDLDKVADANTFNDSEYYASAIQAIGAGSSAAVIKGELTSIISTDHRVLTYNQVWTALTETDEDPTNSDNVTLLYMGTSLPKLSNGSGEQSQNPDNWNREHVWPNSKGFSDDGPRDQAPSFEAFTDIHHLRPTDISVNGSRGNLDFDNSDAPLAEAPSNRVDGDSFEPRDQVKGDVARMMFYMDTRYEGLGDNTPDLMLVDSLTTSGQPQLGRLCRLLEWHAADPVDAIEQERNASIYEYQGNRNPFIDHPEWVSMLFTADACSDEGGEDGGEDEGGDNGNTGTVEANALLITEIMQNPRTVSDTNGEWFEVLNTSTQVVNLNGWTIRDNDSDSFTIEQDVLIGVGEYAVLGKNGDTAANGGVVQVYSYGSQMALANGSDELVLVDPDGNIVDEITYDNGATFPDPNGASMTLIDLYGDNNIGSKWAADTTNFYNPDNSGTPGTGDASFNLVITEIMQNPRAVSDSNGEYFEVLNTGVIAANMNGWTIRDDGSDSHTITEDVYVPAGTYAVFTNNSDTASNGGFEALYEYSGMFIGNGSDEIILQRPDTSIEDIVEYDNGNTFPDPNGASMTLISAALDNNVGANWFAENVETYGDGDFGTPGSGPDGRTFGGGGDNGGGEVVVLGQCTDPATLISAVQGSGDASLMESQDVVVEAVVSASYPGLGGFFLQEEAADMDADAATSEGLFVNYSANGELPAANSVVRVLGSVRENFGRTQLDVADTALDCGVGSVDATALTLPFNNAAQAESLEGMLVFNQNTLTVTDNYNLGSFGEVTLSSERLYIPTNKYAPLSAEAIALAASNALNRVVMDDGQSSRNPEVVPYPTGGLSASNTLRSGDLVTSVTAPLDYSFGSYRLHPIQAPTIVAANEREATPALNRGNLTVASLNVLNLFNGDGQGGGFPTPRGATDAVEYERQIAKTVTAIAAMDADIIGLMEIENDGFDAQSMIVELANRLNAVAGDGTYANVAYTGPIGTDAIAVGLLYKPASVSLVGDIQLNFDGIFNRPPVAQTFAAQNGAELTVVVNHFKSKGCGGASGDNADQGDGQACYNARRVEQSQALTAWLASNEQLSDKENMLIIGDLNAYAEEDPITTLESAGFVNLIETFQGADAYSYTFGGELGYLDHALASASLTEQTVDAIEWHINADEPRVLDYNVEGKSPAQVSDFYAPDAFRVSDHDPVLISFELVAPAVFGDMDGDQDVDYADMRALINLIRARNTSVDLHDFNADGVVNTRDVSAIRRMCTRARCAM</sequence>
<evidence type="ECO:0000256" key="2">
    <source>
        <dbReference type="SAM" id="MobiDB-lite"/>
    </source>
</evidence>
<dbReference type="Gene3D" id="3.60.10.10">
    <property type="entry name" value="Endonuclease/exonuclease/phosphatase"/>
    <property type="match status" value="1"/>
</dbReference>
<dbReference type="NCBIfam" id="NF033681">
    <property type="entry name" value="ExeM_NucH_DNase"/>
    <property type="match status" value="1"/>
</dbReference>
<evidence type="ECO:0000259" key="4">
    <source>
        <dbReference type="PROSITE" id="PS51766"/>
    </source>
</evidence>
<feature type="region of interest" description="Disordered" evidence="2">
    <location>
        <begin position="285"/>
        <end position="323"/>
    </location>
</feature>
<evidence type="ECO:0000256" key="3">
    <source>
        <dbReference type="SAM" id="SignalP"/>
    </source>
</evidence>
<dbReference type="PANTHER" id="PTHR42834">
    <property type="entry name" value="ENDONUCLEASE/EXONUCLEASE/PHOSPHATASE FAMILY PROTEIN (AFU_ORTHOLOGUE AFUA_3G09210)"/>
    <property type="match status" value="1"/>
</dbReference>
<dbReference type="PROSITE" id="PS51841">
    <property type="entry name" value="LTD"/>
    <property type="match status" value="2"/>
</dbReference>
<feature type="domain" description="Dockerin" evidence="4">
    <location>
        <begin position="1395"/>
        <end position="1457"/>
    </location>
</feature>
<dbReference type="Pfam" id="PF04231">
    <property type="entry name" value="Endonuclease_1"/>
    <property type="match status" value="1"/>
</dbReference>
<feature type="domain" description="LTD" evidence="5">
    <location>
        <begin position="636"/>
        <end position="802"/>
    </location>
</feature>
<protein>
    <recommendedName>
        <fullName evidence="8">LTD domain-containing protein</fullName>
    </recommendedName>
</protein>
<feature type="chain" id="PRO_5047282199" description="LTD domain-containing protein" evidence="3">
    <location>
        <begin position="20"/>
        <end position="1457"/>
    </location>
</feature>
<dbReference type="PANTHER" id="PTHR42834:SF1">
    <property type="entry name" value="ENDONUCLEASE_EXONUCLEASE_PHOSPHATASE FAMILY PROTEIN (AFU_ORTHOLOGUE AFUA_3G09210)"/>
    <property type="match status" value="1"/>
</dbReference>
<dbReference type="Pfam" id="PF03372">
    <property type="entry name" value="Exo_endo_phos"/>
    <property type="match status" value="1"/>
</dbReference>
<dbReference type="Pfam" id="PF00404">
    <property type="entry name" value="Dockerin_1"/>
    <property type="match status" value="1"/>
</dbReference>
<dbReference type="InterPro" id="IPR036691">
    <property type="entry name" value="Endo/exonu/phosph_ase_sf"/>
</dbReference>
<feature type="compositionally biased region" description="Acidic residues" evidence="2">
    <location>
        <begin position="182"/>
        <end position="193"/>
    </location>
</feature>
<evidence type="ECO:0008006" key="8">
    <source>
        <dbReference type="Google" id="ProtNLM"/>
    </source>
</evidence>
<keyword evidence="3" id="KW-0732">Signal</keyword>
<dbReference type="PROSITE" id="PS00018">
    <property type="entry name" value="EF_HAND_1"/>
    <property type="match status" value="1"/>
</dbReference>
<dbReference type="InterPro" id="IPR044925">
    <property type="entry name" value="His-Me_finger_sf"/>
</dbReference>
<feature type="domain" description="LTD" evidence="5">
    <location>
        <begin position="485"/>
        <end position="603"/>
    </location>
</feature>
<dbReference type="InterPro" id="IPR018247">
    <property type="entry name" value="EF_Hand_1_Ca_BS"/>
</dbReference>
<feature type="signal peptide" evidence="3">
    <location>
        <begin position="1"/>
        <end position="19"/>
    </location>
</feature>
<dbReference type="SUPFAM" id="SSF63446">
    <property type="entry name" value="Type I dockerin domain"/>
    <property type="match status" value="1"/>
</dbReference>
<dbReference type="InterPro" id="IPR047971">
    <property type="entry name" value="ExeM-like"/>
</dbReference>
<evidence type="ECO:0000313" key="6">
    <source>
        <dbReference type="EMBL" id="GAA0855319.1"/>
    </source>
</evidence>
<accession>A0ABN1LG83</accession>
<dbReference type="Proteomes" id="UP001500359">
    <property type="component" value="Unassembled WGS sequence"/>
</dbReference>
<keyword evidence="7" id="KW-1185">Reference proteome</keyword>
<dbReference type="SUPFAM" id="SSF54060">
    <property type="entry name" value="His-Me finger endonucleases"/>
    <property type="match status" value="1"/>
</dbReference>
<dbReference type="CDD" id="cd10283">
    <property type="entry name" value="MnuA_DNase1-like"/>
    <property type="match status" value="1"/>
</dbReference>
<evidence type="ECO:0000313" key="7">
    <source>
        <dbReference type="Proteomes" id="UP001500359"/>
    </source>
</evidence>
<organism evidence="6 7">
    <name type="scientific">Aliiglaciecola litoralis</name>
    <dbReference type="NCBI Taxonomy" id="582857"/>
    <lineage>
        <taxon>Bacteria</taxon>
        <taxon>Pseudomonadati</taxon>
        <taxon>Pseudomonadota</taxon>
        <taxon>Gammaproteobacteria</taxon>
        <taxon>Alteromonadales</taxon>
        <taxon>Alteromonadaceae</taxon>
        <taxon>Aliiglaciecola</taxon>
    </lineage>
</organism>
<dbReference type="InterPro" id="IPR002105">
    <property type="entry name" value="Dockerin_1_rpt"/>
</dbReference>